<keyword evidence="3" id="KW-1185">Reference proteome</keyword>
<dbReference type="Proteomes" id="UP001168821">
    <property type="component" value="Unassembled WGS sequence"/>
</dbReference>
<feature type="compositionally biased region" description="Basic and acidic residues" evidence="1">
    <location>
        <begin position="41"/>
        <end position="51"/>
    </location>
</feature>
<accession>A0AA38IE84</accession>
<evidence type="ECO:0000313" key="3">
    <source>
        <dbReference type="Proteomes" id="UP001168821"/>
    </source>
</evidence>
<name>A0AA38IE84_9CUCU</name>
<sequence>MNPKGKGQTTITNPKRPGGKKRVLSSTSTPPVAQKQKRMRRQETTSKEHRYREVAASHLRVAVINVQHPLGMLTANQVEMVQNGLMGALDRQLEQCLASGRQAATFRGIKYTGEILRIT</sequence>
<gene>
    <name evidence="2" type="ORF">Zmor_018430</name>
</gene>
<proteinExistence type="predicted"/>
<protein>
    <submittedName>
        <fullName evidence="2">Uncharacterized protein</fullName>
    </submittedName>
</protein>
<feature type="region of interest" description="Disordered" evidence="1">
    <location>
        <begin position="1"/>
        <end position="51"/>
    </location>
</feature>
<evidence type="ECO:0000256" key="1">
    <source>
        <dbReference type="SAM" id="MobiDB-lite"/>
    </source>
</evidence>
<organism evidence="2 3">
    <name type="scientific">Zophobas morio</name>
    <dbReference type="NCBI Taxonomy" id="2755281"/>
    <lineage>
        <taxon>Eukaryota</taxon>
        <taxon>Metazoa</taxon>
        <taxon>Ecdysozoa</taxon>
        <taxon>Arthropoda</taxon>
        <taxon>Hexapoda</taxon>
        <taxon>Insecta</taxon>
        <taxon>Pterygota</taxon>
        <taxon>Neoptera</taxon>
        <taxon>Endopterygota</taxon>
        <taxon>Coleoptera</taxon>
        <taxon>Polyphaga</taxon>
        <taxon>Cucujiformia</taxon>
        <taxon>Tenebrionidae</taxon>
        <taxon>Zophobas</taxon>
    </lineage>
</organism>
<reference evidence="2" key="1">
    <citation type="journal article" date="2023" name="G3 (Bethesda)">
        <title>Whole genome assemblies of Zophobas morio and Tenebrio molitor.</title>
        <authorList>
            <person name="Kaur S."/>
            <person name="Stinson S.A."/>
            <person name="diCenzo G.C."/>
        </authorList>
    </citation>
    <scope>NUCLEOTIDE SEQUENCE</scope>
    <source>
        <strain evidence="2">QUZm001</strain>
    </source>
</reference>
<dbReference type="AlphaFoldDB" id="A0AA38IE84"/>
<evidence type="ECO:0000313" key="2">
    <source>
        <dbReference type="EMBL" id="KAJ3652469.1"/>
    </source>
</evidence>
<comment type="caution">
    <text evidence="2">The sequence shown here is derived from an EMBL/GenBank/DDBJ whole genome shotgun (WGS) entry which is preliminary data.</text>
</comment>
<dbReference type="EMBL" id="JALNTZ010000005">
    <property type="protein sequence ID" value="KAJ3652469.1"/>
    <property type="molecule type" value="Genomic_DNA"/>
</dbReference>